<feature type="region of interest" description="Disordered" evidence="1">
    <location>
        <begin position="1"/>
        <end position="22"/>
    </location>
</feature>
<reference evidence="3 4" key="1">
    <citation type="journal article" date="2014" name="Nat. Commun.">
        <title>Klebsormidium flaccidum genome reveals primary factors for plant terrestrial adaptation.</title>
        <authorList>
            <person name="Hori K."/>
            <person name="Maruyama F."/>
            <person name="Fujisawa T."/>
            <person name="Togashi T."/>
            <person name="Yamamoto N."/>
            <person name="Seo M."/>
            <person name="Sato S."/>
            <person name="Yamada T."/>
            <person name="Mori H."/>
            <person name="Tajima N."/>
            <person name="Moriyama T."/>
            <person name="Ikeuchi M."/>
            <person name="Watanabe M."/>
            <person name="Wada H."/>
            <person name="Kobayashi K."/>
            <person name="Saito M."/>
            <person name="Masuda T."/>
            <person name="Sasaki-Sekimoto Y."/>
            <person name="Mashiguchi K."/>
            <person name="Awai K."/>
            <person name="Shimojima M."/>
            <person name="Masuda S."/>
            <person name="Iwai M."/>
            <person name="Nobusawa T."/>
            <person name="Narise T."/>
            <person name="Kondo S."/>
            <person name="Saito H."/>
            <person name="Sato R."/>
            <person name="Murakawa M."/>
            <person name="Ihara Y."/>
            <person name="Oshima-Yamada Y."/>
            <person name="Ohtaka K."/>
            <person name="Satoh M."/>
            <person name="Sonobe K."/>
            <person name="Ishii M."/>
            <person name="Ohtani R."/>
            <person name="Kanamori-Sato M."/>
            <person name="Honoki R."/>
            <person name="Miyazaki D."/>
            <person name="Mochizuki H."/>
            <person name="Umetsu J."/>
            <person name="Higashi K."/>
            <person name="Shibata D."/>
            <person name="Kamiya Y."/>
            <person name="Sato N."/>
            <person name="Nakamura Y."/>
            <person name="Tabata S."/>
            <person name="Ida S."/>
            <person name="Kurokawa K."/>
            <person name="Ohta H."/>
        </authorList>
    </citation>
    <scope>NUCLEOTIDE SEQUENCE [LARGE SCALE GENOMIC DNA]</scope>
    <source>
        <strain evidence="3 4">NIES-2285</strain>
    </source>
</reference>
<name>A0A1Y1HZT2_KLENI</name>
<feature type="compositionally biased region" description="Basic and acidic residues" evidence="1">
    <location>
        <begin position="407"/>
        <end position="428"/>
    </location>
</feature>
<feature type="region of interest" description="Disordered" evidence="1">
    <location>
        <begin position="181"/>
        <end position="204"/>
    </location>
</feature>
<dbReference type="GO" id="GO:0019005">
    <property type="term" value="C:SCF ubiquitin ligase complex"/>
    <property type="evidence" value="ECO:0000318"/>
    <property type="project" value="GO_Central"/>
</dbReference>
<evidence type="ECO:0000256" key="1">
    <source>
        <dbReference type="SAM" id="MobiDB-lite"/>
    </source>
</evidence>
<dbReference type="InterPro" id="IPR036047">
    <property type="entry name" value="F-box-like_dom_sf"/>
</dbReference>
<dbReference type="Gene3D" id="1.20.1280.50">
    <property type="match status" value="1"/>
</dbReference>
<dbReference type="Proteomes" id="UP000054558">
    <property type="component" value="Unassembled WGS sequence"/>
</dbReference>
<dbReference type="PANTHER" id="PTHR46731">
    <property type="entry name" value="F-BOX ONLY PROTEIN 15"/>
    <property type="match status" value="1"/>
</dbReference>
<feature type="domain" description="F-box" evidence="2">
    <location>
        <begin position="41"/>
        <end position="88"/>
    </location>
</feature>
<evidence type="ECO:0000313" key="4">
    <source>
        <dbReference type="Proteomes" id="UP000054558"/>
    </source>
</evidence>
<sequence length="660" mass="71553">MSAKPGRLQKGATQPGFSPNRATKASAARAAFIASELKEKAPAVLELPEEVLCRILSHLPAVHDVLNCGQVCKDWLRALRSDVLWRGQYARTWGAEEAARVASSILTAAETRRTVEKLFQSADPPQTKPPNDLNAVSEAGKKGGTPGVETPEVSDTGSKFPVKLEDATAVSASRVARGVGRLTLSSGSKRRSKEKQTAQEEKPAHGGCVWRDAFAARFKAEKKTFLASEIKLAENLRLLTRRWGSHNRGGRALDPCPGMARLVERLQLRFELRINNGRVISLAAAGRHSYQSFPTSLSLKCPPSALGRGLTVQKLLKVEVTAVSERLYSTVRLLQLDSSSVRRSTLVAESPTLSLYEASLYPASATEGGSLVVGTFGPGDNSQNSFTTPRKRSLSAQQGLLDSEDGPTDRSGAHSREGGADSTSKEGTESGSGRPPAGDEEVVLLVLNIPYVDVLWRVMTLGPGYGPREHHRASAHDTDLQYGLHDYHASAQIRSFGKLLWCQDFYRCFHSRRESVPGEKAVFVFLPNEGGMPALFQGVPKLAWRTEAFSGELPGALVLDFVLWDQNNEVAWHCSKVVATGPQPTPASPEFGLPYLEGECSHAVIEDAARGVSLSLDLRVASKDPKKRAGEDILPQSAVTGLRLSLARHFLSEWFGVARI</sequence>
<dbReference type="Pfam" id="PF12937">
    <property type="entry name" value="F-box-like"/>
    <property type="match status" value="1"/>
</dbReference>
<keyword evidence="4" id="KW-1185">Reference proteome</keyword>
<protein>
    <recommendedName>
        <fullName evidence="2">F-box domain-containing protein</fullName>
    </recommendedName>
</protein>
<organism evidence="3 4">
    <name type="scientific">Klebsormidium nitens</name>
    <name type="common">Green alga</name>
    <name type="synonym">Ulothrix nitens</name>
    <dbReference type="NCBI Taxonomy" id="105231"/>
    <lineage>
        <taxon>Eukaryota</taxon>
        <taxon>Viridiplantae</taxon>
        <taxon>Streptophyta</taxon>
        <taxon>Klebsormidiophyceae</taxon>
        <taxon>Klebsormidiales</taxon>
        <taxon>Klebsormidiaceae</taxon>
        <taxon>Klebsormidium</taxon>
    </lineage>
</organism>
<feature type="region of interest" description="Disordered" evidence="1">
    <location>
        <begin position="372"/>
        <end position="437"/>
    </location>
</feature>
<dbReference type="SMART" id="SM00256">
    <property type="entry name" value="FBOX"/>
    <property type="match status" value="1"/>
</dbReference>
<dbReference type="InterPro" id="IPR001810">
    <property type="entry name" value="F-box_dom"/>
</dbReference>
<feature type="region of interest" description="Disordered" evidence="1">
    <location>
        <begin position="121"/>
        <end position="159"/>
    </location>
</feature>
<dbReference type="AlphaFoldDB" id="A0A1Y1HZT2"/>
<feature type="compositionally biased region" description="Polar residues" evidence="1">
    <location>
        <begin position="380"/>
        <end position="400"/>
    </location>
</feature>
<dbReference type="PANTHER" id="PTHR46731:SF1">
    <property type="entry name" value="F-BOX ONLY PROTEIN 15"/>
    <property type="match status" value="1"/>
</dbReference>
<gene>
    <name evidence="3" type="ORF">KFL_001580070</name>
</gene>
<proteinExistence type="predicted"/>
<feature type="compositionally biased region" description="Basic and acidic residues" evidence="1">
    <location>
        <begin position="194"/>
        <end position="204"/>
    </location>
</feature>
<feature type="compositionally biased region" description="Polar residues" evidence="1">
    <location>
        <begin position="11"/>
        <end position="21"/>
    </location>
</feature>
<dbReference type="SUPFAM" id="SSF81383">
    <property type="entry name" value="F-box domain"/>
    <property type="match status" value="1"/>
</dbReference>
<dbReference type="PROSITE" id="PS50181">
    <property type="entry name" value="FBOX"/>
    <property type="match status" value="1"/>
</dbReference>
<accession>A0A1Y1HZT2</accession>
<evidence type="ECO:0000313" key="3">
    <source>
        <dbReference type="EMBL" id="GAQ83693.1"/>
    </source>
</evidence>
<dbReference type="OrthoDB" id="1918305at2759"/>
<dbReference type="EMBL" id="DF237107">
    <property type="protein sequence ID" value="GAQ83693.1"/>
    <property type="molecule type" value="Genomic_DNA"/>
</dbReference>
<evidence type="ECO:0000259" key="2">
    <source>
        <dbReference type="PROSITE" id="PS50181"/>
    </source>
</evidence>